<dbReference type="HOGENOM" id="CLU_090468_1_0_1"/>
<dbReference type="InterPro" id="IPR048248">
    <property type="entry name" value="PUA_eIF2d-like"/>
</dbReference>
<dbReference type="EMBL" id="CP003522">
    <property type="protein sequence ID" value="AFN83072.1"/>
    <property type="molecule type" value="Genomic_DNA"/>
</dbReference>
<evidence type="ECO:0000313" key="3">
    <source>
        <dbReference type="Proteomes" id="UP000010094"/>
    </source>
</evidence>
<dbReference type="Gene3D" id="3.10.400.20">
    <property type="match status" value="1"/>
</dbReference>
<sequence length="168" mass="18938">MKNLFNKVEISSSCCLGKKDKKDINKRLGYELLEKNEAYMIHRCKNKVSLVSLGGVAILFFFNRKYFPTIRYLEKHDSEFHEIFLDDGALGPLCRGADVMIPGILKYKDLIKKEFEAGDTVVIRIVGKSIVAIGEAVISLQEMVSKGNGVGVEVYHRIGDELYCGEWA</sequence>
<reference evidence="2 3" key="1">
    <citation type="journal article" date="2012" name="Proc. Natl. Acad. Sci. U.S.A.">
        <title>Gain and loss of multiple functionally related, horizontally transferred genes in the reduced genomes of two microsporidian parasites.</title>
        <authorList>
            <person name="Pombert J.-F."/>
            <person name="Selman M."/>
            <person name="Burki F."/>
            <person name="Bardell F.T."/>
            <person name="Farinelli L."/>
            <person name="Solter L.F."/>
            <person name="Whitman D.W."/>
            <person name="Weiss L.M."/>
            <person name="Corradi N."/>
            <person name="Keeling P.J."/>
        </authorList>
    </citation>
    <scope>NUCLEOTIDE SEQUENCE [LARGE SCALE GENOMIC DNA]</scope>
    <source>
        <strain evidence="2 3">SJ-2008</strain>
    </source>
</reference>
<dbReference type="KEGG" id="ero:EROM_051420"/>
<dbReference type="NCBIfam" id="TIGR00451">
    <property type="entry name" value="unchar_dom_2"/>
    <property type="match status" value="1"/>
</dbReference>
<dbReference type="GO" id="GO:0001731">
    <property type="term" value="P:formation of translation preinitiation complex"/>
    <property type="evidence" value="ECO:0007669"/>
    <property type="project" value="TreeGrafter"/>
</dbReference>
<dbReference type="InterPro" id="IPR016437">
    <property type="entry name" value="MCT-1/Tma20"/>
</dbReference>
<dbReference type="AlphaFoldDB" id="I7ARR7"/>
<dbReference type="SUPFAM" id="SSF88697">
    <property type="entry name" value="PUA domain-like"/>
    <property type="match status" value="1"/>
</dbReference>
<name>I7ARR7_ENCRO</name>
<keyword evidence="3" id="KW-1185">Reference proteome</keyword>
<feature type="domain" description="PUA" evidence="1">
    <location>
        <begin position="81"/>
        <end position="159"/>
    </location>
</feature>
<dbReference type="InterPro" id="IPR015947">
    <property type="entry name" value="PUA-like_sf"/>
</dbReference>
<dbReference type="PROSITE" id="PS50890">
    <property type="entry name" value="PUA"/>
    <property type="match status" value="1"/>
</dbReference>
<evidence type="ECO:0000259" key="1">
    <source>
        <dbReference type="SMART" id="SM00359"/>
    </source>
</evidence>
<dbReference type="Pfam" id="PF26292">
    <property type="entry name" value="PUA_elF2D"/>
    <property type="match status" value="1"/>
</dbReference>
<protein>
    <submittedName>
        <fullName evidence="2">RNA-binding protein</fullName>
    </submittedName>
</protein>
<dbReference type="VEuPathDB" id="MicrosporidiaDB:EROM_051420"/>
<dbReference type="RefSeq" id="XP_009264569.1">
    <property type="nucleotide sequence ID" value="XM_009266294.1"/>
</dbReference>
<gene>
    <name evidence="2" type="ordered locus">EROM_051420</name>
</gene>
<dbReference type="SMART" id="SM00359">
    <property type="entry name" value="PUA"/>
    <property type="match status" value="1"/>
</dbReference>
<accession>I7ARR7</accession>
<proteinExistence type="predicted"/>
<dbReference type="OrthoDB" id="10249667at2759"/>
<dbReference type="GO" id="GO:0003723">
    <property type="term" value="F:RNA binding"/>
    <property type="evidence" value="ECO:0007669"/>
    <property type="project" value="InterPro"/>
</dbReference>
<dbReference type="InterPro" id="IPR002478">
    <property type="entry name" value="PUA"/>
</dbReference>
<evidence type="ECO:0000313" key="2">
    <source>
        <dbReference type="EMBL" id="AFN83072.1"/>
    </source>
</evidence>
<dbReference type="Proteomes" id="UP000010094">
    <property type="component" value="Chromosome V"/>
</dbReference>
<dbReference type="GeneID" id="20521373"/>
<dbReference type="PANTHER" id="PTHR22798">
    <property type="entry name" value="MCT-1 PROTEIN"/>
    <property type="match status" value="1"/>
</dbReference>
<dbReference type="PANTHER" id="PTHR22798:SF0">
    <property type="entry name" value="MALIGNANT T-CELL-AMPLIFIED SEQUENCE 1"/>
    <property type="match status" value="1"/>
</dbReference>
<organism evidence="2 3">
    <name type="scientific">Encephalitozoon romaleae (strain SJ-2008)</name>
    <name type="common">Microsporidian parasite</name>
    <dbReference type="NCBI Taxonomy" id="1178016"/>
    <lineage>
        <taxon>Eukaryota</taxon>
        <taxon>Fungi</taxon>
        <taxon>Fungi incertae sedis</taxon>
        <taxon>Microsporidia</taxon>
        <taxon>Unikaryonidae</taxon>
        <taxon>Encephalitozoon</taxon>
    </lineage>
</organism>
<dbReference type="InterPro" id="IPR004521">
    <property type="entry name" value="Uncharacterised_CHP00451"/>
</dbReference>